<dbReference type="RefSeq" id="XP_001426552.1">
    <property type="nucleotide sequence ID" value="XM_001426515.1"/>
</dbReference>
<keyword evidence="2" id="KW-1185">Reference proteome</keyword>
<reference evidence="1 2" key="1">
    <citation type="journal article" date="2006" name="Nature">
        <title>Global trends of whole-genome duplications revealed by the ciliate Paramecium tetraurelia.</title>
        <authorList>
            <consortium name="Genoscope"/>
            <person name="Aury J.-M."/>
            <person name="Jaillon O."/>
            <person name="Duret L."/>
            <person name="Noel B."/>
            <person name="Jubin C."/>
            <person name="Porcel B.M."/>
            <person name="Segurens B."/>
            <person name="Daubin V."/>
            <person name="Anthouard V."/>
            <person name="Aiach N."/>
            <person name="Arnaiz O."/>
            <person name="Billaut A."/>
            <person name="Beisson J."/>
            <person name="Blanc I."/>
            <person name="Bouhouche K."/>
            <person name="Camara F."/>
            <person name="Duharcourt S."/>
            <person name="Guigo R."/>
            <person name="Gogendeau D."/>
            <person name="Katinka M."/>
            <person name="Keller A.-M."/>
            <person name="Kissmehl R."/>
            <person name="Klotz C."/>
            <person name="Koll F."/>
            <person name="Le Moue A."/>
            <person name="Lepere C."/>
            <person name="Malinsky S."/>
            <person name="Nowacki M."/>
            <person name="Nowak J.K."/>
            <person name="Plattner H."/>
            <person name="Poulain J."/>
            <person name="Ruiz F."/>
            <person name="Serrano V."/>
            <person name="Zagulski M."/>
            <person name="Dessen P."/>
            <person name="Betermier M."/>
            <person name="Weissenbach J."/>
            <person name="Scarpelli C."/>
            <person name="Schachter V."/>
            <person name="Sperling L."/>
            <person name="Meyer E."/>
            <person name="Cohen J."/>
            <person name="Wincker P."/>
        </authorList>
    </citation>
    <scope>NUCLEOTIDE SEQUENCE [LARGE SCALE GENOMIC DNA]</scope>
    <source>
        <strain evidence="1 2">Stock d4-2</strain>
    </source>
</reference>
<dbReference type="AlphaFoldDB" id="A0BKT7"/>
<dbReference type="EMBL" id="CT868000">
    <property type="protein sequence ID" value="CAK59154.1"/>
    <property type="molecule type" value="Genomic_DNA"/>
</dbReference>
<gene>
    <name evidence="1" type="ORF">GSPATT00029785001</name>
</gene>
<protein>
    <submittedName>
        <fullName evidence="1">Uncharacterized protein</fullName>
    </submittedName>
</protein>
<accession>A0BKT7</accession>
<sequence>MISEFDILNYYPLQLYDLQMPMTSQLEIENFNENECSARKLRVSSQCLILKKYKKFNVLEKSDISQKDHRYQKQMKPPGMLKFTALGRVRRIQRIQMKTKNKLMTEITP</sequence>
<organism evidence="1 2">
    <name type="scientific">Paramecium tetraurelia</name>
    <dbReference type="NCBI Taxonomy" id="5888"/>
    <lineage>
        <taxon>Eukaryota</taxon>
        <taxon>Sar</taxon>
        <taxon>Alveolata</taxon>
        <taxon>Ciliophora</taxon>
        <taxon>Intramacronucleata</taxon>
        <taxon>Oligohymenophorea</taxon>
        <taxon>Peniculida</taxon>
        <taxon>Parameciidae</taxon>
        <taxon>Paramecium</taxon>
    </lineage>
</organism>
<dbReference type="GeneID" id="5012336"/>
<dbReference type="HOGENOM" id="CLU_2189051_0_0_1"/>
<name>A0BKT7_PARTE</name>
<evidence type="ECO:0000313" key="2">
    <source>
        <dbReference type="Proteomes" id="UP000000600"/>
    </source>
</evidence>
<dbReference type="KEGG" id="ptm:GSPATT00029785001"/>
<proteinExistence type="predicted"/>
<dbReference type="Proteomes" id="UP000000600">
    <property type="component" value="Unassembled WGS sequence"/>
</dbReference>
<dbReference type="InParanoid" id="A0BKT7"/>
<evidence type="ECO:0000313" key="1">
    <source>
        <dbReference type="EMBL" id="CAK59154.1"/>
    </source>
</evidence>